<dbReference type="InterPro" id="IPR021848">
    <property type="entry name" value="HODM_asu-like"/>
</dbReference>
<proteinExistence type="predicted"/>
<evidence type="ECO:0000256" key="2">
    <source>
        <dbReference type="SAM" id="SignalP"/>
    </source>
</evidence>
<keyword evidence="2" id="KW-0732">Signal</keyword>
<sequence length="430" mass="47568">MLTSKDLVLFLAALLLTLSVVIVQRRRGKANRGGHPATITPPPANFTSGTKSDGNKDRRPGDWTPVDFAYPPVTPVAEALDQIAPRPYRPYKPGRYHVTMGIRPMDWQSWIEVDRDFPAYYRLRAARLASPRGPKLYATLPDRPQLVRGGADAARELVHELAEFLIARYPGVYRATRHGGEIVAVEVLPVGVTHDLEAEDPIVVAAMLTQDDLAIMIEGTDGQYYLQAGAILLPGSWRLEDKAGLPLDAIHTSGHVPQYEEKLQPSLTRFFRRLSPSSPVERNNWVIQVLPPMPAAAPSSLPSPSPAAPSQLEELAWAEGTYGPEDMHGAGPRPAPVTPLPERMRLRVERQTLRRLPRSGAIVFTIRVYLTPLAELGPGEAGRLAAAIRGVKEQEVVYRHRGQSNFEDAALEWLDGQHRDEVRRGSAHQE</sequence>
<gene>
    <name evidence="3" type="ORF">DFH94DRAFT_658489</name>
</gene>
<comment type="caution">
    <text evidence="3">The sequence shown here is derived from an EMBL/GenBank/DDBJ whole genome shotgun (WGS) entry which is preliminary data.</text>
</comment>
<evidence type="ECO:0000256" key="1">
    <source>
        <dbReference type="SAM" id="MobiDB-lite"/>
    </source>
</evidence>
<feature type="chain" id="PRO_5040466830" evidence="2">
    <location>
        <begin position="20"/>
        <end position="430"/>
    </location>
</feature>
<feature type="region of interest" description="Disordered" evidence="1">
    <location>
        <begin position="27"/>
        <end position="64"/>
    </location>
</feature>
<evidence type="ECO:0000313" key="3">
    <source>
        <dbReference type="EMBL" id="KAF8465144.1"/>
    </source>
</evidence>
<dbReference type="OrthoDB" id="497541at2759"/>
<protein>
    <submittedName>
        <fullName evidence="3">Uncharacterized protein</fullName>
    </submittedName>
</protein>
<reference evidence="3" key="1">
    <citation type="submission" date="2019-10" db="EMBL/GenBank/DDBJ databases">
        <authorList>
            <consortium name="DOE Joint Genome Institute"/>
            <person name="Kuo A."/>
            <person name="Miyauchi S."/>
            <person name="Kiss E."/>
            <person name="Drula E."/>
            <person name="Kohler A."/>
            <person name="Sanchez-Garcia M."/>
            <person name="Andreopoulos B."/>
            <person name="Barry K.W."/>
            <person name="Bonito G."/>
            <person name="Buee M."/>
            <person name="Carver A."/>
            <person name="Chen C."/>
            <person name="Cichocki N."/>
            <person name="Clum A."/>
            <person name="Culley D."/>
            <person name="Crous P.W."/>
            <person name="Fauchery L."/>
            <person name="Girlanda M."/>
            <person name="Hayes R."/>
            <person name="Keri Z."/>
            <person name="LaButti K."/>
            <person name="Lipzen A."/>
            <person name="Lombard V."/>
            <person name="Magnuson J."/>
            <person name="Maillard F."/>
            <person name="Morin E."/>
            <person name="Murat C."/>
            <person name="Nolan M."/>
            <person name="Ohm R."/>
            <person name="Pangilinan J."/>
            <person name="Pereira M."/>
            <person name="Perotto S."/>
            <person name="Peter M."/>
            <person name="Riley R."/>
            <person name="Sitrit Y."/>
            <person name="Stielow B."/>
            <person name="Szollosi G."/>
            <person name="Zifcakova L."/>
            <person name="Stursova M."/>
            <person name="Spatafora J.W."/>
            <person name="Tedersoo L."/>
            <person name="Vaario L.-M."/>
            <person name="Yamada A."/>
            <person name="Yan M."/>
            <person name="Wang P."/>
            <person name="Xu J."/>
            <person name="Bruns T."/>
            <person name="Baldrian P."/>
            <person name="Vilgalys R."/>
            <person name="Henrissat B."/>
            <person name="Grigoriev I.V."/>
            <person name="Hibbett D."/>
            <person name="Nagy L.G."/>
            <person name="Martin F.M."/>
        </authorList>
    </citation>
    <scope>NUCLEOTIDE SEQUENCE</scope>
    <source>
        <strain evidence="3">Prilba</strain>
    </source>
</reference>
<reference evidence="3" key="2">
    <citation type="journal article" date="2020" name="Nat. Commun.">
        <title>Large-scale genome sequencing of mycorrhizal fungi provides insights into the early evolution of symbiotic traits.</title>
        <authorList>
            <person name="Miyauchi S."/>
            <person name="Kiss E."/>
            <person name="Kuo A."/>
            <person name="Drula E."/>
            <person name="Kohler A."/>
            <person name="Sanchez-Garcia M."/>
            <person name="Morin E."/>
            <person name="Andreopoulos B."/>
            <person name="Barry K.W."/>
            <person name="Bonito G."/>
            <person name="Buee M."/>
            <person name="Carver A."/>
            <person name="Chen C."/>
            <person name="Cichocki N."/>
            <person name="Clum A."/>
            <person name="Culley D."/>
            <person name="Crous P.W."/>
            <person name="Fauchery L."/>
            <person name="Girlanda M."/>
            <person name="Hayes R.D."/>
            <person name="Keri Z."/>
            <person name="LaButti K."/>
            <person name="Lipzen A."/>
            <person name="Lombard V."/>
            <person name="Magnuson J."/>
            <person name="Maillard F."/>
            <person name="Murat C."/>
            <person name="Nolan M."/>
            <person name="Ohm R.A."/>
            <person name="Pangilinan J."/>
            <person name="Pereira M.F."/>
            <person name="Perotto S."/>
            <person name="Peter M."/>
            <person name="Pfister S."/>
            <person name="Riley R."/>
            <person name="Sitrit Y."/>
            <person name="Stielow J.B."/>
            <person name="Szollosi G."/>
            <person name="Zifcakova L."/>
            <person name="Stursova M."/>
            <person name="Spatafora J.W."/>
            <person name="Tedersoo L."/>
            <person name="Vaario L.M."/>
            <person name="Yamada A."/>
            <person name="Yan M."/>
            <person name="Wang P."/>
            <person name="Xu J."/>
            <person name="Bruns T."/>
            <person name="Baldrian P."/>
            <person name="Vilgalys R."/>
            <person name="Dunand C."/>
            <person name="Henrissat B."/>
            <person name="Grigoriev I.V."/>
            <person name="Hibbett D."/>
            <person name="Nagy L.G."/>
            <person name="Martin F.M."/>
        </authorList>
    </citation>
    <scope>NUCLEOTIDE SEQUENCE</scope>
    <source>
        <strain evidence="3">Prilba</strain>
    </source>
</reference>
<feature type="signal peptide" evidence="2">
    <location>
        <begin position="1"/>
        <end position="19"/>
    </location>
</feature>
<evidence type="ECO:0000313" key="4">
    <source>
        <dbReference type="Proteomes" id="UP000759537"/>
    </source>
</evidence>
<dbReference type="AlphaFoldDB" id="A0A9P5MPM5"/>
<dbReference type="EMBL" id="WHVB01000049">
    <property type="protein sequence ID" value="KAF8465144.1"/>
    <property type="molecule type" value="Genomic_DNA"/>
</dbReference>
<dbReference type="Pfam" id="PF11927">
    <property type="entry name" value="HODM_asu-like"/>
    <property type="match status" value="1"/>
</dbReference>
<keyword evidence="4" id="KW-1185">Reference proteome</keyword>
<accession>A0A9P5MPM5</accession>
<dbReference type="Proteomes" id="UP000759537">
    <property type="component" value="Unassembled WGS sequence"/>
</dbReference>
<organism evidence="3 4">
    <name type="scientific">Russula ochroleuca</name>
    <dbReference type="NCBI Taxonomy" id="152965"/>
    <lineage>
        <taxon>Eukaryota</taxon>
        <taxon>Fungi</taxon>
        <taxon>Dikarya</taxon>
        <taxon>Basidiomycota</taxon>
        <taxon>Agaricomycotina</taxon>
        <taxon>Agaricomycetes</taxon>
        <taxon>Russulales</taxon>
        <taxon>Russulaceae</taxon>
        <taxon>Russula</taxon>
    </lineage>
</organism>
<name>A0A9P5MPM5_9AGAM</name>